<dbReference type="RefSeq" id="WP_146683958.1">
    <property type="nucleotide sequence ID" value="NZ_CP019646.1"/>
</dbReference>
<gene>
    <name evidence="1" type="ORF">SMSP2_02195</name>
</gene>
<keyword evidence="2" id="KW-1185">Reference proteome</keyword>
<sequence length="81" mass="9288">MKASILDMRKHMSKVLAALDNNETVKLTYRGKEKAKIIPTTTRRTTDLTSSEAFGLWADKFDDDDVEKVVREIRKGRLDAF</sequence>
<dbReference type="STRING" id="1851148.SMSP2_02195"/>
<organism evidence="1 2">
    <name type="scientific">Limihaloglobus sulfuriphilus</name>
    <dbReference type="NCBI Taxonomy" id="1851148"/>
    <lineage>
        <taxon>Bacteria</taxon>
        <taxon>Pseudomonadati</taxon>
        <taxon>Planctomycetota</taxon>
        <taxon>Phycisphaerae</taxon>
        <taxon>Sedimentisphaerales</taxon>
        <taxon>Sedimentisphaeraceae</taxon>
        <taxon>Limihaloglobus</taxon>
    </lineage>
</organism>
<proteinExistence type="predicted"/>
<evidence type="ECO:0000313" key="2">
    <source>
        <dbReference type="Proteomes" id="UP000188181"/>
    </source>
</evidence>
<dbReference type="EMBL" id="CP019646">
    <property type="protein sequence ID" value="AQQ71816.1"/>
    <property type="molecule type" value="Genomic_DNA"/>
</dbReference>
<name>A0A1R7T5V0_9BACT</name>
<dbReference type="Proteomes" id="UP000188181">
    <property type="component" value="Chromosome"/>
</dbReference>
<dbReference type="AlphaFoldDB" id="A0A1R7T5V0"/>
<evidence type="ECO:0000313" key="1">
    <source>
        <dbReference type="EMBL" id="AQQ71816.1"/>
    </source>
</evidence>
<dbReference type="KEGG" id="pbas:SMSP2_02195"/>
<dbReference type="OrthoDB" id="5520479at2"/>
<accession>A0A1R7T5V0</accession>
<evidence type="ECO:0008006" key="3">
    <source>
        <dbReference type="Google" id="ProtNLM"/>
    </source>
</evidence>
<reference evidence="2" key="1">
    <citation type="submission" date="2017-02" db="EMBL/GenBank/DDBJ databases">
        <title>Comparative genomics and description of representatives of a novel lineage of planctomycetes thriving in anoxic sediments.</title>
        <authorList>
            <person name="Spring S."/>
            <person name="Bunk B."/>
            <person name="Sproer C."/>
        </authorList>
    </citation>
    <scope>NUCLEOTIDE SEQUENCE [LARGE SCALE GENOMIC DNA]</scope>
    <source>
        <strain evidence="2">SM-Chi-D1</strain>
    </source>
</reference>
<protein>
    <recommendedName>
        <fullName evidence="3">Antitoxin</fullName>
    </recommendedName>
</protein>